<dbReference type="AlphaFoldDB" id="A0AAV8SKS8"/>
<proteinExistence type="predicted"/>
<dbReference type="PANTHER" id="PTHR35546">
    <property type="entry name" value="F-BOX PROTEIN INTERACTION DOMAIN PROTEIN-RELATED"/>
    <property type="match status" value="1"/>
</dbReference>
<gene>
    <name evidence="1" type="ORF">K2173_008567</name>
</gene>
<evidence type="ECO:0008006" key="3">
    <source>
        <dbReference type="Google" id="ProtNLM"/>
    </source>
</evidence>
<organism evidence="1 2">
    <name type="scientific">Erythroxylum novogranatense</name>
    <dbReference type="NCBI Taxonomy" id="1862640"/>
    <lineage>
        <taxon>Eukaryota</taxon>
        <taxon>Viridiplantae</taxon>
        <taxon>Streptophyta</taxon>
        <taxon>Embryophyta</taxon>
        <taxon>Tracheophyta</taxon>
        <taxon>Spermatophyta</taxon>
        <taxon>Magnoliopsida</taxon>
        <taxon>eudicotyledons</taxon>
        <taxon>Gunneridae</taxon>
        <taxon>Pentapetalae</taxon>
        <taxon>rosids</taxon>
        <taxon>fabids</taxon>
        <taxon>Malpighiales</taxon>
        <taxon>Erythroxylaceae</taxon>
        <taxon>Erythroxylum</taxon>
    </lineage>
</organism>
<dbReference type="EMBL" id="JAIWQS010000010">
    <property type="protein sequence ID" value="KAJ8752832.1"/>
    <property type="molecule type" value="Genomic_DNA"/>
</dbReference>
<name>A0AAV8SKS8_9ROSI</name>
<evidence type="ECO:0000313" key="1">
    <source>
        <dbReference type="EMBL" id="KAJ8752832.1"/>
    </source>
</evidence>
<comment type="caution">
    <text evidence="1">The sequence shown here is derived from an EMBL/GenBank/DDBJ whole genome shotgun (WGS) entry which is preliminary data.</text>
</comment>
<protein>
    <recommendedName>
        <fullName evidence="3">F-box protein</fullName>
    </recommendedName>
</protein>
<dbReference type="Proteomes" id="UP001159364">
    <property type="component" value="Linkage Group LG10"/>
</dbReference>
<dbReference type="PANTHER" id="PTHR35546:SF115">
    <property type="entry name" value="F-BOX DOMAIN-CONTAINING PROTEIN"/>
    <property type="match status" value="1"/>
</dbReference>
<dbReference type="InterPro" id="IPR055290">
    <property type="entry name" value="At3g26010-like"/>
</dbReference>
<accession>A0AAV8SKS8</accession>
<sequence length="240" mass="28686">MQDHHIDDTYYFYQIEIYSSETRSWRLAGDPFLAHVNTLFKYGVFCNNAVHWISAWGHSLYFNIGEEKVKEMPMPPLPEGWEERRYVYFGSNRNHLHLVEIYSPPTTQFDVYEMKSDYSEWLVKYRIDLSEIVAAFPEVVRIHYDPSSLNYHTFNMLGPKYNRPVHNILCIIREEQDEDSYMVLHIPGNIVSYSFKDKTFRKIRDFVPDYANEDHNRIHGSAFGFRWFEVFQFVESFCGV</sequence>
<keyword evidence="2" id="KW-1185">Reference proteome</keyword>
<reference evidence="1 2" key="1">
    <citation type="submission" date="2021-09" db="EMBL/GenBank/DDBJ databases">
        <title>Genomic insights and catalytic innovation underlie evolution of tropane alkaloids biosynthesis.</title>
        <authorList>
            <person name="Wang Y.-J."/>
            <person name="Tian T."/>
            <person name="Huang J.-P."/>
            <person name="Huang S.-X."/>
        </authorList>
    </citation>
    <scope>NUCLEOTIDE SEQUENCE [LARGE SCALE GENOMIC DNA]</scope>
    <source>
        <strain evidence="1">KIB-2018</strain>
        <tissue evidence="1">Leaf</tissue>
    </source>
</reference>
<evidence type="ECO:0000313" key="2">
    <source>
        <dbReference type="Proteomes" id="UP001159364"/>
    </source>
</evidence>